<dbReference type="Proteomes" id="UP000460950">
    <property type="component" value="Unassembled WGS sequence"/>
</dbReference>
<reference evidence="2 3" key="1">
    <citation type="submission" date="2019-09" db="EMBL/GenBank/DDBJ databases">
        <title>In-depth cultivation of the pig gut microbiome towards novel bacterial diversity and tailored functional studies.</title>
        <authorList>
            <person name="Wylensek D."/>
            <person name="Hitch T.C.A."/>
            <person name="Clavel T."/>
        </authorList>
    </citation>
    <scope>NUCLEOTIDE SEQUENCE [LARGE SCALE GENOMIC DNA]</scope>
    <source>
        <strain evidence="2 3">WCA-389-WT-3C</strain>
    </source>
</reference>
<feature type="transmembrane region" description="Helical" evidence="1">
    <location>
        <begin position="54"/>
        <end position="78"/>
    </location>
</feature>
<proteinExistence type="predicted"/>
<gene>
    <name evidence="2" type="ORF">FYJ30_18000</name>
</gene>
<dbReference type="RefSeq" id="WP_154577655.1">
    <property type="nucleotide sequence ID" value="NZ_VULU01000043.1"/>
</dbReference>
<protein>
    <submittedName>
        <fullName evidence="2">Uncharacterized protein</fullName>
    </submittedName>
</protein>
<dbReference type="EMBL" id="VULU01000043">
    <property type="protein sequence ID" value="MSS50135.1"/>
    <property type="molecule type" value="Genomic_DNA"/>
</dbReference>
<dbReference type="AlphaFoldDB" id="A0A7K0JJE0"/>
<comment type="caution">
    <text evidence="2">The sequence shown here is derived from an EMBL/GenBank/DDBJ whole genome shotgun (WGS) entry which is preliminary data.</text>
</comment>
<keyword evidence="1" id="KW-0812">Transmembrane</keyword>
<evidence type="ECO:0000313" key="2">
    <source>
        <dbReference type="EMBL" id="MSS50135.1"/>
    </source>
</evidence>
<organism evidence="2 3">
    <name type="scientific">Phocaeicola vulgatus</name>
    <name type="common">Bacteroides vulgatus</name>
    <dbReference type="NCBI Taxonomy" id="821"/>
    <lineage>
        <taxon>Bacteria</taxon>
        <taxon>Pseudomonadati</taxon>
        <taxon>Bacteroidota</taxon>
        <taxon>Bacteroidia</taxon>
        <taxon>Bacteroidales</taxon>
        <taxon>Bacteroidaceae</taxon>
        <taxon>Phocaeicola</taxon>
    </lineage>
</organism>
<name>A0A7K0JJE0_PHOVU</name>
<feature type="transmembrane region" description="Helical" evidence="1">
    <location>
        <begin position="30"/>
        <end position="48"/>
    </location>
</feature>
<evidence type="ECO:0000256" key="1">
    <source>
        <dbReference type="SAM" id="Phobius"/>
    </source>
</evidence>
<sequence>MDKKEIKEYNDSIRKMLEHEDMIRSQRTNWFLVIQGLLINAILIVLEVKDVKFRAIAVSLLLIIGTLVSLSFLYAAYLSSKASSEGKKIWIYIS</sequence>
<keyword evidence="1" id="KW-1133">Transmembrane helix</keyword>
<evidence type="ECO:0000313" key="3">
    <source>
        <dbReference type="Proteomes" id="UP000460950"/>
    </source>
</evidence>
<keyword evidence="1" id="KW-0472">Membrane</keyword>
<accession>A0A7K0JJE0</accession>